<dbReference type="Proteomes" id="UP000267418">
    <property type="component" value="Unassembled WGS sequence"/>
</dbReference>
<dbReference type="EMBL" id="RXOE01000001">
    <property type="protein sequence ID" value="RTQ36255.1"/>
    <property type="molecule type" value="Genomic_DNA"/>
</dbReference>
<dbReference type="RefSeq" id="WP_126468384.1">
    <property type="nucleotide sequence ID" value="NZ_RXOE01000001.1"/>
</dbReference>
<accession>A0A3S0QBV2</accession>
<gene>
    <name evidence="2" type="ORF">EJP69_00405</name>
</gene>
<proteinExistence type="predicted"/>
<feature type="transmembrane region" description="Helical" evidence="1">
    <location>
        <begin position="76"/>
        <end position="100"/>
    </location>
</feature>
<keyword evidence="1" id="KW-0812">Transmembrane</keyword>
<organism evidence="2 3">
    <name type="scientific">Variovorax gossypii</name>
    <dbReference type="NCBI Taxonomy" id="1679495"/>
    <lineage>
        <taxon>Bacteria</taxon>
        <taxon>Pseudomonadati</taxon>
        <taxon>Pseudomonadota</taxon>
        <taxon>Betaproteobacteria</taxon>
        <taxon>Burkholderiales</taxon>
        <taxon>Comamonadaceae</taxon>
        <taxon>Variovorax</taxon>
    </lineage>
</organism>
<evidence type="ECO:0000313" key="3">
    <source>
        <dbReference type="Proteomes" id="UP000267418"/>
    </source>
</evidence>
<protein>
    <submittedName>
        <fullName evidence="2">Uncharacterized protein</fullName>
    </submittedName>
</protein>
<dbReference type="OrthoDB" id="8859508at2"/>
<reference evidence="2 3" key="1">
    <citation type="submission" date="2018-12" db="EMBL/GenBank/DDBJ databases">
        <title>The genome of Variovorax gossypii DSM 100435.</title>
        <authorList>
            <person name="Gao J."/>
            <person name="Sun J."/>
        </authorList>
    </citation>
    <scope>NUCLEOTIDE SEQUENCE [LARGE SCALE GENOMIC DNA]</scope>
    <source>
        <strain evidence="2 3">DSM 100435</strain>
    </source>
</reference>
<evidence type="ECO:0000256" key="1">
    <source>
        <dbReference type="SAM" id="Phobius"/>
    </source>
</evidence>
<comment type="caution">
    <text evidence="2">The sequence shown here is derived from an EMBL/GenBank/DDBJ whole genome shotgun (WGS) entry which is preliminary data.</text>
</comment>
<name>A0A3S0QBV2_9BURK</name>
<sequence length="117" mass="12221">MPLLAAFIGSLASGLATLLATQMAYTTALKIAAYATWITVATVFFASVFVCCSSLYSMMASAVGSGGGTGNWVRMFWVGMGMFIPGNASAVIACVASVWIGTSIWKIQRVGIESFSK</sequence>
<evidence type="ECO:0000313" key="2">
    <source>
        <dbReference type="EMBL" id="RTQ36255.1"/>
    </source>
</evidence>
<feature type="transmembrane region" description="Helical" evidence="1">
    <location>
        <begin position="34"/>
        <end position="56"/>
    </location>
</feature>
<keyword evidence="1" id="KW-0472">Membrane</keyword>
<keyword evidence="1" id="KW-1133">Transmembrane helix</keyword>
<dbReference type="AlphaFoldDB" id="A0A3S0QBV2"/>
<keyword evidence="3" id="KW-1185">Reference proteome</keyword>